<evidence type="ECO:0000259" key="7">
    <source>
        <dbReference type="Pfam" id="PF06803"/>
    </source>
</evidence>
<feature type="transmembrane region" description="Helical" evidence="6">
    <location>
        <begin position="60"/>
        <end position="81"/>
    </location>
</feature>
<comment type="subcellular location">
    <subcellularLocation>
        <location evidence="1">Endomembrane system</location>
        <topology evidence="1">Multi-pass membrane protein</topology>
    </subcellularLocation>
</comment>
<proteinExistence type="predicted"/>
<reference evidence="8 9" key="1">
    <citation type="submission" date="2022-04" db="EMBL/GenBank/DDBJ databases">
        <title>Genome diversity in the genus Frankia.</title>
        <authorList>
            <person name="Carlos-Shanley C."/>
            <person name="Hahn D."/>
        </authorList>
    </citation>
    <scope>NUCLEOTIDE SEQUENCE [LARGE SCALE GENOMIC DNA]</scope>
    <source>
        <strain evidence="8 9">Ag45/Mut15</strain>
    </source>
</reference>
<protein>
    <submittedName>
        <fullName evidence="8">DUF1232 domain-containing protein</fullName>
    </submittedName>
</protein>
<feature type="region of interest" description="Disordered" evidence="5">
    <location>
        <begin position="89"/>
        <end position="118"/>
    </location>
</feature>
<sequence length="118" mass="12028">MGDFGTALLIGLGVLVAVGLVLAIAALVVIRRYDLPVRGIVATLGSLAYVVSPVDAVPEIPLGPIGLIDDLLVIIGAVVYVHGLIQSRRGGGNASGLSGGLPHQPAPPRLARGQRGRR</sequence>
<dbReference type="RefSeq" id="WP_248815277.1">
    <property type="nucleotide sequence ID" value="NZ_JALKFT010000007.1"/>
</dbReference>
<feature type="compositionally biased region" description="Gly residues" evidence="5">
    <location>
        <begin position="89"/>
        <end position="99"/>
    </location>
</feature>
<feature type="domain" description="DUF1232" evidence="7">
    <location>
        <begin position="41"/>
        <end position="75"/>
    </location>
</feature>
<dbReference type="EMBL" id="JALKFT010000007">
    <property type="protein sequence ID" value="MCK9875961.1"/>
    <property type="molecule type" value="Genomic_DNA"/>
</dbReference>
<dbReference type="Pfam" id="PF06803">
    <property type="entry name" value="DUF1232"/>
    <property type="match status" value="1"/>
</dbReference>
<evidence type="ECO:0000256" key="4">
    <source>
        <dbReference type="ARBA" id="ARBA00023136"/>
    </source>
</evidence>
<keyword evidence="9" id="KW-1185">Reference proteome</keyword>
<keyword evidence="2 6" id="KW-0812">Transmembrane</keyword>
<dbReference type="InterPro" id="IPR010652">
    <property type="entry name" value="DUF1232"/>
</dbReference>
<evidence type="ECO:0000256" key="3">
    <source>
        <dbReference type="ARBA" id="ARBA00022989"/>
    </source>
</evidence>
<gene>
    <name evidence="8" type="ORF">MXD59_09265</name>
</gene>
<evidence type="ECO:0000313" key="9">
    <source>
        <dbReference type="Proteomes" id="UP001201873"/>
    </source>
</evidence>
<evidence type="ECO:0000256" key="6">
    <source>
        <dbReference type="SAM" id="Phobius"/>
    </source>
</evidence>
<comment type="caution">
    <text evidence="8">The sequence shown here is derived from an EMBL/GenBank/DDBJ whole genome shotgun (WGS) entry which is preliminary data.</text>
</comment>
<feature type="transmembrane region" description="Helical" evidence="6">
    <location>
        <begin position="6"/>
        <end position="30"/>
    </location>
</feature>
<evidence type="ECO:0000256" key="1">
    <source>
        <dbReference type="ARBA" id="ARBA00004127"/>
    </source>
</evidence>
<evidence type="ECO:0000256" key="2">
    <source>
        <dbReference type="ARBA" id="ARBA00022692"/>
    </source>
</evidence>
<accession>A0ABT0JWU2</accession>
<evidence type="ECO:0000313" key="8">
    <source>
        <dbReference type="EMBL" id="MCK9875961.1"/>
    </source>
</evidence>
<name>A0ABT0JWU2_9ACTN</name>
<keyword evidence="3 6" id="KW-1133">Transmembrane helix</keyword>
<feature type="transmembrane region" description="Helical" evidence="6">
    <location>
        <begin position="37"/>
        <end position="54"/>
    </location>
</feature>
<evidence type="ECO:0000256" key="5">
    <source>
        <dbReference type="SAM" id="MobiDB-lite"/>
    </source>
</evidence>
<dbReference type="Proteomes" id="UP001201873">
    <property type="component" value="Unassembled WGS sequence"/>
</dbReference>
<organism evidence="8 9">
    <name type="scientific">Frankia umida</name>
    <dbReference type="NCBI Taxonomy" id="573489"/>
    <lineage>
        <taxon>Bacteria</taxon>
        <taxon>Bacillati</taxon>
        <taxon>Actinomycetota</taxon>
        <taxon>Actinomycetes</taxon>
        <taxon>Frankiales</taxon>
        <taxon>Frankiaceae</taxon>
        <taxon>Frankia</taxon>
    </lineage>
</organism>
<keyword evidence="4 6" id="KW-0472">Membrane</keyword>